<keyword evidence="2" id="KW-1185">Reference proteome</keyword>
<dbReference type="Proteomes" id="UP001497680">
    <property type="component" value="Unassembled WGS sequence"/>
</dbReference>
<sequence length="408" mass="43232">MASSLLSPSMQLPQTFLRLGIRRQIRPQILSTSSLISINNNKLFTSSQIQPSPSSTQHQLRQFTYSRSKMATNTGAWIKAAKSRPFVVEPAPVWVPEANEILVKNHAIAINPVDGTLQAGAWWPLNYPTMLGQDIAGVVAAVGPGVTQFKVGDRVVGHALGMATKRDQDGGFQEYTILQTNVTAILPDNIAFEKACVLPLALSTAACGLFQESNLKLQLPTVPAAKPTGKTFIVWGGASAVGSNAIQLLVNAGYEVFATASPKNFEYAKKLGASQVFDYASPTVQEDLIAALKGKTTAGALDCIGGKPQGILQQVLAASEGDKGISSTKRGWPEPPAGVQMYSIFGTSLKDNFVGAAIYNDFLPKALKAGTFVPAPEPKIVGKGVEKIQDAVDTVLKGVSATKIVVTL</sequence>
<accession>A0ACC0CYM9</accession>
<dbReference type="EMBL" id="MU394324">
    <property type="protein sequence ID" value="KAI6085564.1"/>
    <property type="molecule type" value="Genomic_DNA"/>
</dbReference>
<reference evidence="1 2" key="1">
    <citation type="journal article" date="2022" name="New Phytol.">
        <title>Ecological generalism drives hyperdiversity of secondary metabolite gene clusters in xylarialean endophytes.</title>
        <authorList>
            <person name="Franco M.E.E."/>
            <person name="Wisecaver J.H."/>
            <person name="Arnold A.E."/>
            <person name="Ju Y.M."/>
            <person name="Slot J.C."/>
            <person name="Ahrendt S."/>
            <person name="Moore L.P."/>
            <person name="Eastman K.E."/>
            <person name="Scott K."/>
            <person name="Konkel Z."/>
            <person name="Mondo S.J."/>
            <person name="Kuo A."/>
            <person name="Hayes R.D."/>
            <person name="Haridas S."/>
            <person name="Andreopoulos B."/>
            <person name="Riley R."/>
            <person name="LaButti K."/>
            <person name="Pangilinan J."/>
            <person name="Lipzen A."/>
            <person name="Amirebrahimi M."/>
            <person name="Yan J."/>
            <person name="Adam C."/>
            <person name="Keymanesh K."/>
            <person name="Ng V."/>
            <person name="Louie K."/>
            <person name="Northen T."/>
            <person name="Drula E."/>
            <person name="Henrissat B."/>
            <person name="Hsieh H.M."/>
            <person name="Youens-Clark K."/>
            <person name="Lutzoni F."/>
            <person name="Miadlikowska J."/>
            <person name="Eastwood D.C."/>
            <person name="Hamelin R.C."/>
            <person name="Grigoriev I.V."/>
            <person name="U'Ren J.M."/>
        </authorList>
    </citation>
    <scope>NUCLEOTIDE SEQUENCE [LARGE SCALE GENOMIC DNA]</scope>
    <source>
        <strain evidence="1 2">ER1909</strain>
    </source>
</reference>
<evidence type="ECO:0000313" key="2">
    <source>
        <dbReference type="Proteomes" id="UP001497680"/>
    </source>
</evidence>
<protein>
    <submittedName>
        <fullName evidence="1">GroES-like protein</fullName>
    </submittedName>
</protein>
<evidence type="ECO:0000313" key="1">
    <source>
        <dbReference type="EMBL" id="KAI6085564.1"/>
    </source>
</evidence>
<organism evidence="1 2">
    <name type="scientific">Hypoxylon rubiginosum</name>
    <dbReference type="NCBI Taxonomy" id="110542"/>
    <lineage>
        <taxon>Eukaryota</taxon>
        <taxon>Fungi</taxon>
        <taxon>Dikarya</taxon>
        <taxon>Ascomycota</taxon>
        <taxon>Pezizomycotina</taxon>
        <taxon>Sordariomycetes</taxon>
        <taxon>Xylariomycetidae</taxon>
        <taxon>Xylariales</taxon>
        <taxon>Hypoxylaceae</taxon>
        <taxon>Hypoxylon</taxon>
    </lineage>
</organism>
<proteinExistence type="predicted"/>
<gene>
    <name evidence="1" type="ORF">F4821DRAFT_149000</name>
</gene>
<comment type="caution">
    <text evidence="1">The sequence shown here is derived from an EMBL/GenBank/DDBJ whole genome shotgun (WGS) entry which is preliminary data.</text>
</comment>
<name>A0ACC0CYM9_9PEZI</name>